<keyword evidence="5 8" id="KW-0408">Iron</keyword>
<dbReference type="PROSITE" id="PS50255">
    <property type="entry name" value="CYTOCHROME_B5_2"/>
    <property type="match status" value="1"/>
</dbReference>
<evidence type="ECO:0000256" key="7">
    <source>
        <dbReference type="ARBA" id="ARBA00038168"/>
    </source>
</evidence>
<accession>I3SU64</accession>
<evidence type="ECO:0000256" key="4">
    <source>
        <dbReference type="ARBA" id="ARBA00022723"/>
    </source>
</evidence>
<evidence type="ECO:0000313" key="10">
    <source>
        <dbReference type="EMBL" id="AFK43806.1"/>
    </source>
</evidence>
<dbReference type="Gene3D" id="3.10.120.10">
    <property type="entry name" value="Cytochrome b5-like heme/steroid binding domain"/>
    <property type="match status" value="1"/>
</dbReference>
<proteinExistence type="evidence at transcript level"/>
<feature type="transmembrane region" description="Helical" evidence="8">
    <location>
        <begin position="108"/>
        <end position="131"/>
    </location>
</feature>
<protein>
    <recommendedName>
        <fullName evidence="9">Cytochrome b5 heme-binding domain-containing protein</fullName>
    </recommendedName>
</protein>
<dbReference type="SUPFAM" id="SSF55856">
    <property type="entry name" value="Cytochrome b5-like heme/steroid binding domain"/>
    <property type="match status" value="1"/>
</dbReference>
<dbReference type="InterPro" id="IPR050668">
    <property type="entry name" value="Cytochrome_b5"/>
</dbReference>
<dbReference type="KEGG" id="lja:130749402"/>
<dbReference type="GeneID" id="130749402"/>
<feature type="domain" description="Cytochrome b5 heme-binding" evidence="9">
    <location>
        <begin position="6"/>
        <end position="82"/>
    </location>
</feature>
<evidence type="ECO:0000259" key="9">
    <source>
        <dbReference type="PROSITE" id="PS50255"/>
    </source>
</evidence>
<dbReference type="AlphaFoldDB" id="I3SU64"/>
<comment type="similarity">
    <text evidence="7 8">Belongs to the cytochrome b5 family.</text>
</comment>
<sequence>MGGEGTKLFTLAEVAEHSNVKDCWLVIHGKVYNVTKFLEDHPGGDDVLLSSTGKDASNDFDDIGHSTSAVSMMDEFYVGDIDTSTIPSSVKYTPPKQPQYNQDKTSEFIIRILQFLVPLFILGLAVGIRFYTKST</sequence>
<dbReference type="OrthoDB" id="260519at2759"/>
<organism evidence="10">
    <name type="scientific">Lotus japonicus</name>
    <name type="common">Lotus corniculatus var. japonicus</name>
    <dbReference type="NCBI Taxonomy" id="34305"/>
    <lineage>
        <taxon>Eukaryota</taxon>
        <taxon>Viridiplantae</taxon>
        <taxon>Streptophyta</taxon>
        <taxon>Embryophyta</taxon>
        <taxon>Tracheophyta</taxon>
        <taxon>Spermatophyta</taxon>
        <taxon>Magnoliopsida</taxon>
        <taxon>eudicotyledons</taxon>
        <taxon>Gunneridae</taxon>
        <taxon>Pentapetalae</taxon>
        <taxon>rosids</taxon>
        <taxon>fabids</taxon>
        <taxon>Fabales</taxon>
        <taxon>Fabaceae</taxon>
        <taxon>Papilionoideae</taxon>
        <taxon>50 kb inversion clade</taxon>
        <taxon>NPAAA clade</taxon>
        <taxon>Hologalegina</taxon>
        <taxon>robinioid clade</taxon>
        <taxon>Loteae</taxon>
        <taxon>Lotus</taxon>
    </lineage>
</organism>
<dbReference type="SMART" id="SM01117">
    <property type="entry name" value="Cyt-b5"/>
    <property type="match status" value="1"/>
</dbReference>
<evidence type="ECO:0000256" key="5">
    <source>
        <dbReference type="ARBA" id="ARBA00023004"/>
    </source>
</evidence>
<dbReference type="Pfam" id="PF00173">
    <property type="entry name" value="Cyt-b5"/>
    <property type="match status" value="1"/>
</dbReference>
<name>I3SU64_LOTJA</name>
<evidence type="ECO:0000256" key="3">
    <source>
        <dbReference type="ARBA" id="ARBA00022692"/>
    </source>
</evidence>
<dbReference type="GO" id="GO:0016020">
    <property type="term" value="C:membrane"/>
    <property type="evidence" value="ECO:0007669"/>
    <property type="project" value="UniProtKB-SubCell"/>
</dbReference>
<comment type="subcellular location">
    <subcellularLocation>
        <location evidence="1">Membrane</location>
    </subcellularLocation>
</comment>
<keyword evidence="2 8" id="KW-0349">Heme</keyword>
<evidence type="ECO:0000256" key="1">
    <source>
        <dbReference type="ARBA" id="ARBA00004370"/>
    </source>
</evidence>
<dbReference type="PANTHER" id="PTHR19359:SF127">
    <property type="entry name" value="CYTOCHROME B5-LIKE HEME_STEROID-BINDING DOMAIN PROTEIN"/>
    <property type="match status" value="1"/>
</dbReference>
<dbReference type="PANTHER" id="PTHR19359">
    <property type="entry name" value="CYTOCHROME B5"/>
    <property type="match status" value="1"/>
</dbReference>
<dbReference type="EMBL" id="BT144012">
    <property type="protein sequence ID" value="AFK43806.1"/>
    <property type="molecule type" value="mRNA"/>
</dbReference>
<keyword evidence="3 8" id="KW-0812">Transmembrane</keyword>
<dbReference type="FunFam" id="3.10.120.10:FF:000002">
    <property type="entry name" value="Cytochrome b5 type B"/>
    <property type="match status" value="1"/>
</dbReference>
<keyword evidence="4 8" id="KW-0479">Metal-binding</keyword>
<evidence type="ECO:0000256" key="6">
    <source>
        <dbReference type="ARBA" id="ARBA00023136"/>
    </source>
</evidence>
<dbReference type="PROSITE" id="PS00191">
    <property type="entry name" value="CYTOCHROME_B5_1"/>
    <property type="match status" value="1"/>
</dbReference>
<reference evidence="10" key="1">
    <citation type="submission" date="2012-05" db="EMBL/GenBank/DDBJ databases">
        <authorList>
            <person name="Krishnakumar V."/>
            <person name="Cheung F."/>
            <person name="Xiao Y."/>
            <person name="Chan A."/>
            <person name="Moskal W.A."/>
            <person name="Town C.D."/>
        </authorList>
    </citation>
    <scope>NUCLEOTIDE SEQUENCE</scope>
</reference>
<dbReference type="InterPro" id="IPR001199">
    <property type="entry name" value="Cyt_B5-like_heme/steroid-bd"/>
</dbReference>
<dbReference type="InterPro" id="IPR018506">
    <property type="entry name" value="Cyt_B5_heme-BS"/>
</dbReference>
<dbReference type="RefSeq" id="XP_057458740.1">
    <property type="nucleotide sequence ID" value="XM_057602757.1"/>
</dbReference>
<dbReference type="InterPro" id="IPR036400">
    <property type="entry name" value="Cyt_B5-like_heme/steroid_sf"/>
</dbReference>
<evidence type="ECO:0000256" key="2">
    <source>
        <dbReference type="ARBA" id="ARBA00022617"/>
    </source>
</evidence>
<keyword evidence="6 8" id="KW-0472">Membrane</keyword>
<evidence type="ECO:0000256" key="8">
    <source>
        <dbReference type="RuleBase" id="RU362121"/>
    </source>
</evidence>
<dbReference type="PRINTS" id="PR00363">
    <property type="entry name" value="CYTOCHROMEB5"/>
</dbReference>
<dbReference type="GO" id="GO:0046872">
    <property type="term" value="F:metal ion binding"/>
    <property type="evidence" value="ECO:0007669"/>
    <property type="project" value="UniProtKB-UniRule"/>
</dbReference>
<dbReference type="GO" id="GO:0020037">
    <property type="term" value="F:heme binding"/>
    <property type="evidence" value="ECO:0007669"/>
    <property type="project" value="UniProtKB-UniRule"/>
</dbReference>
<keyword evidence="8" id="KW-1133">Transmembrane helix</keyword>